<evidence type="ECO:0000259" key="2">
    <source>
        <dbReference type="PROSITE" id="PS51819"/>
    </source>
</evidence>
<feature type="signal peptide" evidence="1">
    <location>
        <begin position="1"/>
        <end position="19"/>
    </location>
</feature>
<dbReference type="Proteomes" id="UP001597237">
    <property type="component" value="Unassembled WGS sequence"/>
</dbReference>
<proteinExistence type="predicted"/>
<organism evidence="3 4">
    <name type="scientific">Phenylobacterium terrae</name>
    <dbReference type="NCBI Taxonomy" id="2665495"/>
    <lineage>
        <taxon>Bacteria</taxon>
        <taxon>Pseudomonadati</taxon>
        <taxon>Pseudomonadota</taxon>
        <taxon>Alphaproteobacteria</taxon>
        <taxon>Caulobacterales</taxon>
        <taxon>Caulobacteraceae</taxon>
        <taxon>Phenylobacterium</taxon>
    </lineage>
</organism>
<name>A0ABW4N7S8_9CAUL</name>
<evidence type="ECO:0000256" key="1">
    <source>
        <dbReference type="SAM" id="SignalP"/>
    </source>
</evidence>
<comment type="caution">
    <text evidence="3">The sequence shown here is derived from an EMBL/GenBank/DDBJ whole genome shotgun (WGS) entry which is preliminary data.</text>
</comment>
<dbReference type="InterPro" id="IPR004360">
    <property type="entry name" value="Glyas_Fos-R_dOase_dom"/>
</dbReference>
<sequence length="156" mass="16344">MKLSTAVFVAAALTLSAGAAPAQTSAPAIPDELKPIRAAGVGLNVADLERSKRFYTEVLGFKVAARVPASGEAVEYLLGLNGDLRGDTLVVLRKVEKVDPAAAGFGRLVLTVPDGRKLAERAAAAGYPPARIADGTNFVRDPDGYTVELYQRPAPR</sequence>
<keyword evidence="4" id="KW-1185">Reference proteome</keyword>
<reference evidence="4" key="1">
    <citation type="journal article" date="2019" name="Int. J. Syst. Evol. Microbiol.">
        <title>The Global Catalogue of Microorganisms (GCM) 10K type strain sequencing project: providing services to taxonomists for standard genome sequencing and annotation.</title>
        <authorList>
            <consortium name="The Broad Institute Genomics Platform"/>
            <consortium name="The Broad Institute Genome Sequencing Center for Infectious Disease"/>
            <person name="Wu L."/>
            <person name="Ma J."/>
        </authorList>
    </citation>
    <scope>NUCLEOTIDE SEQUENCE [LARGE SCALE GENOMIC DNA]</scope>
    <source>
        <strain evidence="4">DFY28</strain>
    </source>
</reference>
<dbReference type="Gene3D" id="3.10.180.10">
    <property type="entry name" value="2,3-Dihydroxybiphenyl 1,2-Dioxygenase, domain 1"/>
    <property type="match status" value="1"/>
</dbReference>
<dbReference type="Pfam" id="PF00903">
    <property type="entry name" value="Glyoxalase"/>
    <property type="match status" value="1"/>
</dbReference>
<feature type="chain" id="PRO_5045182784" evidence="1">
    <location>
        <begin position="20"/>
        <end position="156"/>
    </location>
</feature>
<evidence type="ECO:0000313" key="3">
    <source>
        <dbReference type="EMBL" id="MFD1785923.1"/>
    </source>
</evidence>
<dbReference type="RefSeq" id="WP_377283499.1">
    <property type="nucleotide sequence ID" value="NZ_JBHRSI010000009.1"/>
</dbReference>
<dbReference type="EMBL" id="JBHUEY010000012">
    <property type="protein sequence ID" value="MFD1785923.1"/>
    <property type="molecule type" value="Genomic_DNA"/>
</dbReference>
<dbReference type="CDD" id="cd06587">
    <property type="entry name" value="VOC"/>
    <property type="match status" value="1"/>
</dbReference>
<dbReference type="SUPFAM" id="SSF54593">
    <property type="entry name" value="Glyoxalase/Bleomycin resistance protein/Dihydroxybiphenyl dioxygenase"/>
    <property type="match status" value="1"/>
</dbReference>
<evidence type="ECO:0000313" key="4">
    <source>
        <dbReference type="Proteomes" id="UP001597237"/>
    </source>
</evidence>
<feature type="domain" description="VOC" evidence="2">
    <location>
        <begin position="37"/>
        <end position="152"/>
    </location>
</feature>
<accession>A0ABW4N7S8</accession>
<protein>
    <submittedName>
        <fullName evidence="3">VOC family protein</fullName>
    </submittedName>
</protein>
<dbReference type="InterPro" id="IPR037523">
    <property type="entry name" value="VOC_core"/>
</dbReference>
<keyword evidence="1" id="KW-0732">Signal</keyword>
<dbReference type="PROSITE" id="PS51819">
    <property type="entry name" value="VOC"/>
    <property type="match status" value="1"/>
</dbReference>
<gene>
    <name evidence="3" type="ORF">ACFSC0_21195</name>
</gene>
<dbReference type="InterPro" id="IPR029068">
    <property type="entry name" value="Glyas_Bleomycin-R_OHBP_Dase"/>
</dbReference>